<dbReference type="GO" id="GO:0000977">
    <property type="term" value="F:RNA polymerase II transcription regulatory region sequence-specific DNA binding"/>
    <property type="evidence" value="ECO:0007669"/>
    <property type="project" value="TreeGrafter"/>
</dbReference>
<feature type="region of interest" description="Disordered" evidence="7">
    <location>
        <begin position="273"/>
        <end position="315"/>
    </location>
</feature>
<dbReference type="PANTHER" id="PTHR24329">
    <property type="entry name" value="HOMEOBOX PROTEIN ARISTALESS"/>
    <property type="match status" value="1"/>
</dbReference>
<evidence type="ECO:0000256" key="4">
    <source>
        <dbReference type="ARBA" id="ARBA00023242"/>
    </source>
</evidence>
<dbReference type="EMBL" id="JAWZYT010003141">
    <property type="protein sequence ID" value="KAK4299970.1"/>
    <property type="molecule type" value="Genomic_DNA"/>
</dbReference>
<dbReference type="InterPro" id="IPR050649">
    <property type="entry name" value="Paired_Homeobox_TFs"/>
</dbReference>
<feature type="compositionally biased region" description="Low complexity" evidence="7">
    <location>
        <begin position="190"/>
        <end position="199"/>
    </location>
</feature>
<feature type="compositionally biased region" description="Basic and acidic residues" evidence="7">
    <location>
        <begin position="273"/>
        <end position="282"/>
    </location>
</feature>
<dbReference type="SMART" id="SM00389">
    <property type="entry name" value="HOX"/>
    <property type="match status" value="1"/>
</dbReference>
<evidence type="ECO:0000256" key="2">
    <source>
        <dbReference type="ARBA" id="ARBA00023125"/>
    </source>
</evidence>
<gene>
    <name evidence="9" type="ORF">Pmani_027792</name>
</gene>
<dbReference type="PROSITE" id="PS50071">
    <property type="entry name" value="HOMEOBOX_2"/>
    <property type="match status" value="1"/>
</dbReference>
<dbReference type="InterPro" id="IPR001356">
    <property type="entry name" value="HD"/>
</dbReference>
<evidence type="ECO:0000259" key="8">
    <source>
        <dbReference type="PROSITE" id="PS50071"/>
    </source>
</evidence>
<dbReference type="PANTHER" id="PTHR24329:SF516">
    <property type="entry name" value="HOMEOBOX PROTEIN GOOSECOID"/>
    <property type="match status" value="1"/>
</dbReference>
<dbReference type="GO" id="GO:0000981">
    <property type="term" value="F:DNA-binding transcription factor activity, RNA polymerase II-specific"/>
    <property type="evidence" value="ECO:0007669"/>
    <property type="project" value="InterPro"/>
</dbReference>
<name>A0AAE1P0N3_9EUCA</name>
<dbReference type="PROSITE" id="PS00027">
    <property type="entry name" value="HOMEOBOX_1"/>
    <property type="match status" value="1"/>
</dbReference>
<evidence type="ECO:0000313" key="10">
    <source>
        <dbReference type="Proteomes" id="UP001292094"/>
    </source>
</evidence>
<keyword evidence="3 5" id="KW-0371">Homeobox</keyword>
<keyword evidence="4 5" id="KW-0539">Nucleus</keyword>
<dbReference type="Pfam" id="PF00046">
    <property type="entry name" value="Homeodomain"/>
    <property type="match status" value="1"/>
</dbReference>
<feature type="compositionally biased region" description="Polar residues" evidence="7">
    <location>
        <begin position="160"/>
        <end position="178"/>
    </location>
</feature>
<evidence type="ECO:0000256" key="5">
    <source>
        <dbReference type="PROSITE-ProRule" id="PRU00108"/>
    </source>
</evidence>
<dbReference type="SUPFAM" id="SSF46689">
    <property type="entry name" value="Homeodomain-like"/>
    <property type="match status" value="1"/>
</dbReference>
<comment type="subcellular location">
    <subcellularLocation>
        <location evidence="1 5 6">Nucleus</location>
    </subcellularLocation>
</comment>
<keyword evidence="10" id="KW-1185">Reference proteome</keyword>
<evidence type="ECO:0000256" key="6">
    <source>
        <dbReference type="RuleBase" id="RU000682"/>
    </source>
</evidence>
<feature type="compositionally biased region" description="Low complexity" evidence="7">
    <location>
        <begin position="84"/>
        <end position="93"/>
    </location>
</feature>
<sequence length="315" mass="35801">MLETSTPPDSSPPPLPLTITESGHLRQSVTPGGGGRYPDFLYQTPVGVTSTYDAAYRSPGEPTGNHDPYTPSGDRTGGRRESTKTTTTGAAGQRARRHRTIFTEEQLQELERTFQRTHYPDVVLREQLALRVDLMEERVEVWFKNRRAKWRKQRREETALRNTQQEVQAGTGRRNTASLPDHQRHHKQKQQQQQQQQQQLIPKIEVCSQGMPTSQQVTHTQEEVNNDDFGLLGCENKQQQQQQVSQQAAIGSQEVSVSGRVTPVQVNITRESKDMDKRKEVICRSGKKVRGRVRMEAKDHGCPTTEIRRGKTAKE</sequence>
<reference evidence="9" key="1">
    <citation type="submission" date="2023-11" db="EMBL/GenBank/DDBJ databases">
        <title>Genome assemblies of two species of porcelain crab, Petrolisthes cinctipes and Petrolisthes manimaculis (Anomura: Porcellanidae).</title>
        <authorList>
            <person name="Angst P."/>
        </authorList>
    </citation>
    <scope>NUCLEOTIDE SEQUENCE</scope>
    <source>
        <strain evidence="9">PB745_02</strain>
        <tissue evidence="9">Gill</tissue>
    </source>
</reference>
<dbReference type="InterPro" id="IPR009057">
    <property type="entry name" value="Homeodomain-like_sf"/>
</dbReference>
<dbReference type="GO" id="GO:0005634">
    <property type="term" value="C:nucleus"/>
    <property type="evidence" value="ECO:0007669"/>
    <property type="project" value="UniProtKB-SubCell"/>
</dbReference>
<feature type="DNA-binding region" description="Homeobox" evidence="5">
    <location>
        <begin position="95"/>
        <end position="154"/>
    </location>
</feature>
<evidence type="ECO:0000313" key="9">
    <source>
        <dbReference type="EMBL" id="KAK4299970.1"/>
    </source>
</evidence>
<feature type="compositionally biased region" description="Basic and acidic residues" evidence="7">
    <location>
        <begin position="293"/>
        <end position="315"/>
    </location>
</feature>
<evidence type="ECO:0000256" key="7">
    <source>
        <dbReference type="SAM" id="MobiDB-lite"/>
    </source>
</evidence>
<comment type="caution">
    <text evidence="9">The sequence shown here is derived from an EMBL/GenBank/DDBJ whole genome shotgun (WGS) entry which is preliminary data.</text>
</comment>
<accession>A0AAE1P0N3</accession>
<dbReference type="AlphaFoldDB" id="A0AAE1P0N3"/>
<dbReference type="Proteomes" id="UP001292094">
    <property type="component" value="Unassembled WGS sequence"/>
</dbReference>
<feature type="region of interest" description="Disordered" evidence="7">
    <location>
        <begin position="152"/>
        <end position="200"/>
    </location>
</feature>
<dbReference type="CDD" id="cd00086">
    <property type="entry name" value="homeodomain"/>
    <property type="match status" value="1"/>
</dbReference>
<dbReference type="InterPro" id="IPR017970">
    <property type="entry name" value="Homeobox_CS"/>
</dbReference>
<evidence type="ECO:0000256" key="1">
    <source>
        <dbReference type="ARBA" id="ARBA00004123"/>
    </source>
</evidence>
<feature type="domain" description="Homeobox" evidence="8">
    <location>
        <begin position="93"/>
        <end position="153"/>
    </location>
</feature>
<keyword evidence="2 5" id="KW-0238">DNA-binding</keyword>
<dbReference type="Gene3D" id="1.10.10.60">
    <property type="entry name" value="Homeodomain-like"/>
    <property type="match status" value="1"/>
</dbReference>
<organism evidence="9 10">
    <name type="scientific">Petrolisthes manimaculis</name>
    <dbReference type="NCBI Taxonomy" id="1843537"/>
    <lineage>
        <taxon>Eukaryota</taxon>
        <taxon>Metazoa</taxon>
        <taxon>Ecdysozoa</taxon>
        <taxon>Arthropoda</taxon>
        <taxon>Crustacea</taxon>
        <taxon>Multicrustacea</taxon>
        <taxon>Malacostraca</taxon>
        <taxon>Eumalacostraca</taxon>
        <taxon>Eucarida</taxon>
        <taxon>Decapoda</taxon>
        <taxon>Pleocyemata</taxon>
        <taxon>Anomura</taxon>
        <taxon>Galatheoidea</taxon>
        <taxon>Porcellanidae</taxon>
        <taxon>Petrolisthes</taxon>
    </lineage>
</organism>
<dbReference type="FunFam" id="1.10.10.60:FF:000679">
    <property type="entry name" value="Homeobox protein aristaless"/>
    <property type="match status" value="1"/>
</dbReference>
<protein>
    <recommendedName>
        <fullName evidence="8">Homeobox domain-containing protein</fullName>
    </recommendedName>
</protein>
<feature type="compositionally biased region" description="Polar residues" evidence="7">
    <location>
        <begin position="19"/>
        <end position="30"/>
    </location>
</feature>
<feature type="region of interest" description="Disordered" evidence="7">
    <location>
        <begin position="1"/>
        <end position="96"/>
    </location>
</feature>
<proteinExistence type="predicted"/>
<evidence type="ECO:0000256" key="3">
    <source>
        <dbReference type="ARBA" id="ARBA00023155"/>
    </source>
</evidence>